<feature type="domain" description="Fibronectin type-III" evidence="2">
    <location>
        <begin position="252"/>
        <end position="344"/>
    </location>
</feature>
<evidence type="ECO:0000313" key="3">
    <source>
        <dbReference type="EMBL" id="CBI09016.1"/>
    </source>
</evidence>
<dbReference type="SUPFAM" id="SSF49265">
    <property type="entry name" value="Fibronectin type III"/>
    <property type="match status" value="1"/>
</dbReference>
<dbReference type="PROSITE" id="PS50853">
    <property type="entry name" value="FN3"/>
    <property type="match status" value="1"/>
</dbReference>
<sequence>MVGLGVKRSRCWSSHSSEGDAHIQRGESRQMESQMGRKRAWKLRASVMLLFLVGWAEAYLPAWADQNYSQQVFFDNSLSPGSDFYSSGRASAPSTLQLIDGRLPIETTSFISAPNALDLQWQSAQNGGWSVELRLYQWRDRTVDFPGTDLWIWVCAPDGIRARNLPRLALRDASANFTQPLDLGEFAHDLAPGKWTRVRIPLAAFRTASLHAFEPHRLSTLVFVQGVADSAPHTLFLDDIRIENDPQNQHAPPTPQNVQVKGFERHFDITWKPVEDTNLAQYVIYRSIGGETFRQIGVQRPGVNRFCDYTGNPHMTASYRVTARTSTLLQSPPSAVATASTRVMTDDELLTMVQEASFRYYWEAAEPHSGMTRESTPGNDDVIAMGASGFGVMAIMVGAEHNFVTRQQAIDRLLQITAFLAAADRYHGAWPHFLSGKTGHRLPVFSMYDNGADLVETSFLIEGLLAARQYFKDDGTSGHELYERITALWQGIDWNWFRAMPTHDALYWHWSPEYSFHIANRLTGWNEVMITYLEAIASPTHNIPAKDYYSGWAGEGIGNRYINGKTFYGITLDVGGGTGGPLFFTDYSFMGFDPRGRRDKFTDYFDNNRNQALINQEYCIHNPNHWKGYGADTWGLTAVDGPGGYVPYEPTRQLDDGTIAPTGAISAIAYTPEPSMEALRHFYRDLGAQVWSIYGFRDAFNLQRNWYSGITMGLNQAPMAVMIENHRSGLIWRNFMANPEITPMLREIGFHSDKPY</sequence>
<dbReference type="InterPro" id="IPR003961">
    <property type="entry name" value="FN3_dom"/>
</dbReference>
<protein>
    <recommendedName>
        <fullName evidence="2">Fibronectin type-III domain-containing protein</fullName>
    </recommendedName>
</protein>
<dbReference type="EMBL" id="CABQ01000306">
    <property type="protein sequence ID" value="CBI09016.1"/>
    <property type="molecule type" value="Genomic_DNA"/>
</dbReference>
<dbReference type="AlphaFoldDB" id="E6QP45"/>
<proteinExistence type="predicted"/>
<name>E6QP45_9ZZZZ</name>
<dbReference type="InterPro" id="IPR019282">
    <property type="entry name" value="Glycoamylase-like_cons_dom"/>
</dbReference>
<evidence type="ECO:0000259" key="2">
    <source>
        <dbReference type="PROSITE" id="PS50853"/>
    </source>
</evidence>
<dbReference type="Gene3D" id="2.60.120.430">
    <property type="entry name" value="Galactose-binding lectin"/>
    <property type="match status" value="1"/>
</dbReference>
<feature type="region of interest" description="Disordered" evidence="1">
    <location>
        <begin position="1"/>
        <end position="31"/>
    </location>
</feature>
<accession>E6QP45</accession>
<dbReference type="InterPro" id="IPR036116">
    <property type="entry name" value="FN3_sf"/>
</dbReference>
<evidence type="ECO:0000256" key="1">
    <source>
        <dbReference type="SAM" id="MobiDB-lite"/>
    </source>
</evidence>
<gene>
    <name evidence="3" type="ORF">CARN6_2556</name>
</gene>
<feature type="compositionally biased region" description="Basic and acidic residues" evidence="1">
    <location>
        <begin position="17"/>
        <end position="30"/>
    </location>
</feature>
<dbReference type="Pfam" id="PF10091">
    <property type="entry name" value="Glycoamylase"/>
    <property type="match status" value="1"/>
</dbReference>
<dbReference type="Gene3D" id="1.50.10.140">
    <property type="match status" value="1"/>
</dbReference>
<dbReference type="Gene3D" id="2.60.40.10">
    <property type="entry name" value="Immunoglobulins"/>
    <property type="match status" value="1"/>
</dbReference>
<reference evidence="3" key="1">
    <citation type="submission" date="2009-10" db="EMBL/GenBank/DDBJ databases">
        <title>Diversity of trophic interactions inside an arsenic-rich microbial ecosystem.</title>
        <authorList>
            <person name="Bertin P.N."/>
            <person name="Heinrich-Salmeron A."/>
            <person name="Pelletier E."/>
            <person name="Goulhen-Chollet F."/>
            <person name="Arsene-Ploetze F."/>
            <person name="Gallien S."/>
            <person name="Calteau A."/>
            <person name="Vallenet D."/>
            <person name="Casiot C."/>
            <person name="Chane-Woon-Ming B."/>
            <person name="Giloteaux L."/>
            <person name="Barakat M."/>
            <person name="Bonnefoy V."/>
            <person name="Bruneel O."/>
            <person name="Chandler M."/>
            <person name="Cleiss J."/>
            <person name="Duran R."/>
            <person name="Elbaz-Poulichet F."/>
            <person name="Fonknechten N."/>
            <person name="Lauga B."/>
            <person name="Mornico D."/>
            <person name="Ortet P."/>
            <person name="Schaeffer C."/>
            <person name="Siguier P."/>
            <person name="Alexander Thil Smith A."/>
            <person name="Van Dorsselaer A."/>
            <person name="Weissenbach J."/>
            <person name="Medigue C."/>
            <person name="Le Paslier D."/>
        </authorList>
    </citation>
    <scope>NUCLEOTIDE SEQUENCE</scope>
</reference>
<dbReference type="InterPro" id="IPR013783">
    <property type="entry name" value="Ig-like_fold"/>
</dbReference>
<organism evidence="3">
    <name type="scientific">mine drainage metagenome</name>
    <dbReference type="NCBI Taxonomy" id="410659"/>
    <lineage>
        <taxon>unclassified sequences</taxon>
        <taxon>metagenomes</taxon>
        <taxon>ecological metagenomes</taxon>
    </lineage>
</organism>
<comment type="caution">
    <text evidence="3">The sequence shown here is derived from an EMBL/GenBank/DDBJ whole genome shotgun (WGS) entry which is preliminary data.</text>
</comment>